<accession>A0A645BC48</accession>
<sequence length="43" mass="4617">MSTALDLGKPTKVNIDRRSGDSSADDIGDHFIVVQGKTETVKN</sequence>
<reference evidence="2" key="1">
    <citation type="submission" date="2019-08" db="EMBL/GenBank/DDBJ databases">
        <authorList>
            <person name="Kucharzyk K."/>
            <person name="Murdoch R.W."/>
            <person name="Higgins S."/>
            <person name="Loffler F."/>
        </authorList>
    </citation>
    <scope>NUCLEOTIDE SEQUENCE</scope>
</reference>
<protein>
    <submittedName>
        <fullName evidence="2">Uncharacterized protein</fullName>
    </submittedName>
</protein>
<evidence type="ECO:0000313" key="2">
    <source>
        <dbReference type="EMBL" id="MPM63015.1"/>
    </source>
</evidence>
<dbReference type="EMBL" id="VSSQ01019171">
    <property type="protein sequence ID" value="MPM63015.1"/>
    <property type="molecule type" value="Genomic_DNA"/>
</dbReference>
<name>A0A645BC48_9ZZZZ</name>
<dbReference type="AlphaFoldDB" id="A0A645BC48"/>
<feature type="region of interest" description="Disordered" evidence="1">
    <location>
        <begin position="1"/>
        <end position="27"/>
    </location>
</feature>
<evidence type="ECO:0000256" key="1">
    <source>
        <dbReference type="SAM" id="MobiDB-lite"/>
    </source>
</evidence>
<comment type="caution">
    <text evidence="2">The sequence shown here is derived from an EMBL/GenBank/DDBJ whole genome shotgun (WGS) entry which is preliminary data.</text>
</comment>
<proteinExistence type="predicted"/>
<organism evidence="2">
    <name type="scientific">bioreactor metagenome</name>
    <dbReference type="NCBI Taxonomy" id="1076179"/>
    <lineage>
        <taxon>unclassified sequences</taxon>
        <taxon>metagenomes</taxon>
        <taxon>ecological metagenomes</taxon>
    </lineage>
</organism>
<gene>
    <name evidence="2" type="ORF">SDC9_109893</name>
</gene>